<accession>A0AAV1KE69</accession>
<dbReference type="EMBL" id="CAVLGL010000024">
    <property type="protein sequence ID" value="CAK1581391.1"/>
    <property type="molecule type" value="Genomic_DNA"/>
</dbReference>
<comment type="caution">
    <text evidence="1">The sequence shown here is derived from an EMBL/GenBank/DDBJ whole genome shotgun (WGS) entry which is preliminary data.</text>
</comment>
<proteinExistence type="predicted"/>
<dbReference type="AlphaFoldDB" id="A0AAV1KE69"/>
<keyword evidence="2" id="KW-1185">Reference proteome</keyword>
<evidence type="ECO:0000313" key="2">
    <source>
        <dbReference type="Proteomes" id="UP001314205"/>
    </source>
</evidence>
<name>A0AAV1KE69_9NEOP</name>
<organism evidence="1 2">
    <name type="scientific">Parnassius mnemosyne</name>
    <name type="common">clouded apollo</name>
    <dbReference type="NCBI Taxonomy" id="213953"/>
    <lineage>
        <taxon>Eukaryota</taxon>
        <taxon>Metazoa</taxon>
        <taxon>Ecdysozoa</taxon>
        <taxon>Arthropoda</taxon>
        <taxon>Hexapoda</taxon>
        <taxon>Insecta</taxon>
        <taxon>Pterygota</taxon>
        <taxon>Neoptera</taxon>
        <taxon>Endopterygota</taxon>
        <taxon>Lepidoptera</taxon>
        <taxon>Glossata</taxon>
        <taxon>Ditrysia</taxon>
        <taxon>Papilionoidea</taxon>
        <taxon>Papilionidae</taxon>
        <taxon>Parnassiinae</taxon>
        <taxon>Parnassini</taxon>
        <taxon>Parnassius</taxon>
        <taxon>Driopa</taxon>
    </lineage>
</organism>
<protein>
    <submittedName>
        <fullName evidence="1">Uncharacterized protein</fullName>
    </submittedName>
</protein>
<gene>
    <name evidence="1" type="ORF">PARMNEM_LOCUS3064</name>
</gene>
<dbReference type="Proteomes" id="UP001314205">
    <property type="component" value="Unassembled WGS sequence"/>
</dbReference>
<sequence length="84" mass="9275">MERTMLGVSLSDQFRDIRKNFDPNQLLPENEKQVNAIYYLPFGEGLRSNLKAGNASAIPSLVLQLFMGGGSHLPLGEPHARLPP</sequence>
<evidence type="ECO:0000313" key="1">
    <source>
        <dbReference type="EMBL" id="CAK1581391.1"/>
    </source>
</evidence>
<reference evidence="1 2" key="1">
    <citation type="submission" date="2023-11" db="EMBL/GenBank/DDBJ databases">
        <authorList>
            <person name="Hedman E."/>
            <person name="Englund M."/>
            <person name="Stromberg M."/>
            <person name="Nyberg Akerstrom W."/>
            <person name="Nylinder S."/>
            <person name="Jareborg N."/>
            <person name="Kallberg Y."/>
            <person name="Kronander E."/>
        </authorList>
    </citation>
    <scope>NUCLEOTIDE SEQUENCE [LARGE SCALE GENOMIC DNA]</scope>
</reference>